<feature type="transmembrane region" description="Helical" evidence="6">
    <location>
        <begin position="141"/>
        <end position="158"/>
    </location>
</feature>
<dbReference type="Proteomes" id="UP000886339">
    <property type="component" value="Unassembled WGS sequence"/>
</dbReference>
<evidence type="ECO:0000256" key="5">
    <source>
        <dbReference type="ARBA" id="ARBA00023136"/>
    </source>
</evidence>
<feature type="transmembrane region" description="Helical" evidence="6">
    <location>
        <begin position="6"/>
        <end position="26"/>
    </location>
</feature>
<comment type="subcellular location">
    <subcellularLocation>
        <location evidence="1">Cell membrane</location>
        <topology evidence="1">Multi-pass membrane protein</topology>
    </subcellularLocation>
</comment>
<dbReference type="InterPro" id="IPR038078">
    <property type="entry name" value="PhoU-like_sf"/>
</dbReference>
<dbReference type="InterPro" id="IPR003841">
    <property type="entry name" value="Na/Pi_transpt"/>
</dbReference>
<protein>
    <submittedName>
        <fullName evidence="8">Na/Pi cotransporter family protein</fullName>
    </submittedName>
</protein>
<dbReference type="GO" id="GO:0005436">
    <property type="term" value="F:sodium:phosphate symporter activity"/>
    <property type="evidence" value="ECO:0007669"/>
    <property type="project" value="InterPro"/>
</dbReference>
<feature type="transmembrane region" description="Helical" evidence="6">
    <location>
        <begin position="179"/>
        <end position="205"/>
    </location>
</feature>
<evidence type="ECO:0000313" key="8">
    <source>
        <dbReference type="EMBL" id="HEC07479.1"/>
    </source>
</evidence>
<evidence type="ECO:0000256" key="3">
    <source>
        <dbReference type="ARBA" id="ARBA00022692"/>
    </source>
</evidence>
<accession>A0A831RXB8</accession>
<keyword evidence="4 6" id="KW-1133">Transmembrane helix</keyword>
<dbReference type="GO" id="GO:0044341">
    <property type="term" value="P:sodium-dependent phosphate transport"/>
    <property type="evidence" value="ECO:0007669"/>
    <property type="project" value="InterPro"/>
</dbReference>
<dbReference type="SUPFAM" id="SSF109755">
    <property type="entry name" value="PhoU-like"/>
    <property type="match status" value="1"/>
</dbReference>
<dbReference type="NCBIfam" id="NF037997">
    <property type="entry name" value="Na_Pi_symport"/>
    <property type="match status" value="1"/>
</dbReference>
<keyword evidence="3 6" id="KW-0812">Transmembrane</keyword>
<gene>
    <name evidence="8" type="ORF">ENJ12_11530</name>
</gene>
<evidence type="ECO:0000256" key="2">
    <source>
        <dbReference type="ARBA" id="ARBA00022475"/>
    </source>
</evidence>
<proteinExistence type="predicted"/>
<evidence type="ECO:0000256" key="4">
    <source>
        <dbReference type="ARBA" id="ARBA00022989"/>
    </source>
</evidence>
<dbReference type="InterPro" id="IPR004633">
    <property type="entry name" value="NaPi_cotrn-rel/YqeW-like"/>
</dbReference>
<dbReference type="AlphaFoldDB" id="A0A831RXB8"/>
<dbReference type="NCBIfam" id="TIGR00704">
    <property type="entry name" value="NaPi_cotrn_rel"/>
    <property type="match status" value="1"/>
</dbReference>
<organism evidence="8">
    <name type="scientific">Thiolapillus brandeum</name>
    <dbReference type="NCBI Taxonomy" id="1076588"/>
    <lineage>
        <taxon>Bacteria</taxon>
        <taxon>Pseudomonadati</taxon>
        <taxon>Pseudomonadota</taxon>
        <taxon>Gammaproteobacteria</taxon>
        <taxon>Chromatiales</taxon>
        <taxon>Sedimenticolaceae</taxon>
        <taxon>Thiolapillus</taxon>
    </lineage>
</organism>
<dbReference type="EMBL" id="DRLF01000396">
    <property type="protein sequence ID" value="HEC07479.1"/>
    <property type="molecule type" value="Genomic_DNA"/>
</dbReference>
<evidence type="ECO:0000256" key="6">
    <source>
        <dbReference type="SAM" id="Phobius"/>
    </source>
</evidence>
<dbReference type="Pfam" id="PF01895">
    <property type="entry name" value="PhoU"/>
    <property type="match status" value="1"/>
</dbReference>
<dbReference type="InterPro" id="IPR026022">
    <property type="entry name" value="PhoU_dom"/>
</dbReference>
<keyword evidence="5 6" id="KW-0472">Membrane</keyword>
<dbReference type="Gene3D" id="1.20.58.220">
    <property type="entry name" value="Phosphate transport system protein phou homolog 2, domain 2"/>
    <property type="match status" value="1"/>
</dbReference>
<evidence type="ECO:0000259" key="7">
    <source>
        <dbReference type="Pfam" id="PF01895"/>
    </source>
</evidence>
<feature type="transmembrane region" description="Helical" evidence="6">
    <location>
        <begin position="217"/>
        <end position="236"/>
    </location>
</feature>
<evidence type="ECO:0000256" key="1">
    <source>
        <dbReference type="ARBA" id="ARBA00004651"/>
    </source>
</evidence>
<dbReference type="PANTHER" id="PTHR10010:SF46">
    <property type="entry name" value="SODIUM-DEPENDENT PHOSPHATE TRANSPORT PROTEIN 2B"/>
    <property type="match status" value="1"/>
</dbReference>
<keyword evidence="2" id="KW-1003">Cell membrane</keyword>
<feature type="domain" description="PhoU" evidence="7">
    <location>
        <begin position="361"/>
        <end position="439"/>
    </location>
</feature>
<comment type="caution">
    <text evidence="8">The sequence shown here is derived from an EMBL/GenBank/DDBJ whole genome shotgun (WGS) entry which is preliminary data.</text>
</comment>
<dbReference type="PANTHER" id="PTHR10010">
    <property type="entry name" value="SOLUTE CARRIER FAMILY 34 SODIUM PHOSPHATE , MEMBER 2-RELATED"/>
    <property type="match status" value="1"/>
</dbReference>
<name>A0A831RXB8_9GAMM</name>
<dbReference type="GO" id="GO:0005886">
    <property type="term" value="C:plasma membrane"/>
    <property type="evidence" value="ECO:0007669"/>
    <property type="project" value="UniProtKB-SubCell"/>
</dbReference>
<sequence>MNTQELEYSAIIMGLLGGLAIFLYGMELLTNALKASTGSRLKTLLARMTTNRFKGVVAGALVTAIIQSSSVTTVLVVGFVSAGLMHLSQTIPIIMGASIGTTITAQIIAFKITHFALLFIALGFAMQFLSRNEVLQRTGTMIFGFGMIFFGMSLMGDATSPLRDYPPFIQFLQEMKHPLYGILASAAFTAVVQSSSATTGVIIVLATQGLITLDQGIALVFGANIGTCVTALLAAIGKSREALRAAMVHITFNTLGVFVWFWFIPEFAALIRSISPQHADLEGIKRLAAETPRQIANAHTLFNVGNTLLFIGFTPWFAKMVTWMVPVTEEEKAGKVVPKYLDETLLDTPALALDRVRMELGRMAERVLPMLRKGVKLAMDGTSEELSELNRMDSEIGMLHGPILDYLQQLSKGDLSTREVELAHHYLAIASYYENIGDSLKLHLIHLGRKRVREGLVVGEKTRELIDNLVDELIRLLEKATQAVTRMDRKPARKVVKAKNRINQLVSEIERHIVRRITADAPSRRLTYQTETELLESLKRVYYFTKRISKEVLMSEQATQKEAA</sequence>
<feature type="transmembrane region" description="Helical" evidence="6">
    <location>
        <begin position="243"/>
        <end position="263"/>
    </location>
</feature>
<dbReference type="Pfam" id="PF02690">
    <property type="entry name" value="Na_Pi_cotrans"/>
    <property type="match status" value="2"/>
</dbReference>
<feature type="transmembrane region" description="Helical" evidence="6">
    <location>
        <begin position="56"/>
        <end position="80"/>
    </location>
</feature>
<reference evidence="8" key="1">
    <citation type="journal article" date="2020" name="mSystems">
        <title>Genome- and Community-Level Interaction Insights into Carbon Utilization and Element Cycling Functions of Hydrothermarchaeota in Hydrothermal Sediment.</title>
        <authorList>
            <person name="Zhou Z."/>
            <person name="Liu Y."/>
            <person name="Xu W."/>
            <person name="Pan J."/>
            <person name="Luo Z.H."/>
            <person name="Li M."/>
        </authorList>
    </citation>
    <scope>NUCLEOTIDE SEQUENCE [LARGE SCALE GENOMIC DNA]</scope>
    <source>
        <strain evidence="8">HyVt-458</strain>
    </source>
</reference>